<comment type="similarity">
    <text evidence="1">Belongs to the peptidase A1 family.</text>
</comment>
<feature type="chain" id="PRO_5040895241" description="Peptidase A1 domain-containing protein" evidence="3">
    <location>
        <begin position="21"/>
        <end position="440"/>
    </location>
</feature>
<dbReference type="InterPro" id="IPR021109">
    <property type="entry name" value="Peptidase_aspartic_dom_sf"/>
</dbReference>
<dbReference type="PRINTS" id="PR00792">
    <property type="entry name" value="PEPSIN"/>
</dbReference>
<dbReference type="InterPro" id="IPR034164">
    <property type="entry name" value="Pepsin-like_dom"/>
</dbReference>
<accession>A0A9W5Z0P5</accession>
<sequence>MRSFHSWLATSLLVFASGKARPSAPHTIQLERYVGRHNLTNYRGQATVSLRDWIANTDLQWYSTIQVGNPPQNLSVVFHFNFREVHTDDYFCSTVMYDTGSTDLVLPMRNCTDCGSHTLFQPAGSQTFSRQPNVKLVGKYSTGATTVPLRTSEVVNCTVNSDTVRLGELTSSGQWIVFCTEFPEVFRNMPMDGIMGMGVAPQSAADGIPTFWSWYYSGQLDEPVFAFYFVPGSEYRAEMTVGGVDESKFVGDIVWTDLNRNASILSEAYVVDFVSLDINGRPALTTSNHSTGIAGGPPAPFTAGLIALDTGTAFLQTPDQQSAEDLYRQISPFITQIDSAGAWGPPCPLLDAVAPELTFTISTDGQTITLPRSFFNLGEYPGLPGLCQAVFNSPTEPLEDPTGAGRAVWLVGSPLLKAYYTVWNGLELRVGFATPVGPFI</sequence>
<evidence type="ECO:0000256" key="1">
    <source>
        <dbReference type="ARBA" id="ARBA00007447"/>
    </source>
</evidence>
<evidence type="ECO:0000259" key="4">
    <source>
        <dbReference type="PROSITE" id="PS51767"/>
    </source>
</evidence>
<name>A0A9W5Z0P5_9EURO</name>
<dbReference type="CDD" id="cd05471">
    <property type="entry name" value="pepsin_like"/>
    <property type="match status" value="1"/>
</dbReference>
<dbReference type="InterPro" id="IPR001461">
    <property type="entry name" value="Aspartic_peptidase_A1"/>
</dbReference>
<dbReference type="AlphaFoldDB" id="A0A9W5Z0P5"/>
<dbReference type="GO" id="GO:0006508">
    <property type="term" value="P:proteolysis"/>
    <property type="evidence" value="ECO:0007669"/>
    <property type="project" value="InterPro"/>
</dbReference>
<feature type="domain" description="Peptidase A1" evidence="4">
    <location>
        <begin position="61"/>
        <end position="433"/>
    </location>
</feature>
<comment type="caution">
    <text evidence="5">The sequence shown here is derived from an EMBL/GenBank/DDBJ whole genome shotgun (WGS) entry which is preliminary data.</text>
</comment>
<reference evidence="5" key="1">
    <citation type="submission" date="2022-07" db="EMBL/GenBank/DDBJ databases">
        <title>Taxonomy of Aspergillus series Nigri: significant species reduction supported by multi-species coalescent approaches.</title>
        <authorList>
            <person name="Bian C."/>
            <person name="Kusuya Y."/>
            <person name="Sklenar F."/>
            <person name="D'hooge E."/>
            <person name="Yaguchi T."/>
            <person name="Takahashi H."/>
            <person name="Hubka V."/>
        </authorList>
    </citation>
    <scope>NUCLEOTIDE SEQUENCE</scope>
    <source>
        <strain evidence="5">CBS 733.88</strain>
    </source>
</reference>
<dbReference type="Proteomes" id="UP001143548">
    <property type="component" value="Unassembled WGS sequence"/>
</dbReference>
<dbReference type="PANTHER" id="PTHR47966">
    <property type="entry name" value="BETA-SITE APP-CLEAVING ENZYME, ISOFORM A-RELATED"/>
    <property type="match status" value="1"/>
</dbReference>
<keyword evidence="2" id="KW-0378">Hydrolase</keyword>
<evidence type="ECO:0000256" key="2">
    <source>
        <dbReference type="ARBA" id="ARBA00022801"/>
    </source>
</evidence>
<proteinExistence type="inferred from homology"/>
<dbReference type="InterPro" id="IPR033121">
    <property type="entry name" value="PEPTIDASE_A1"/>
</dbReference>
<dbReference type="PANTHER" id="PTHR47966:SF51">
    <property type="entry name" value="BETA-SITE APP-CLEAVING ENZYME, ISOFORM A-RELATED"/>
    <property type="match status" value="1"/>
</dbReference>
<feature type="signal peptide" evidence="3">
    <location>
        <begin position="1"/>
        <end position="20"/>
    </location>
</feature>
<evidence type="ECO:0000256" key="3">
    <source>
        <dbReference type="SAM" id="SignalP"/>
    </source>
</evidence>
<evidence type="ECO:0000313" key="6">
    <source>
        <dbReference type="Proteomes" id="UP001143548"/>
    </source>
</evidence>
<dbReference type="SUPFAM" id="SSF50630">
    <property type="entry name" value="Acid proteases"/>
    <property type="match status" value="1"/>
</dbReference>
<gene>
    <name evidence="5" type="ORF">AbraCBS73388_002372</name>
</gene>
<keyword evidence="3" id="KW-0732">Signal</keyword>
<dbReference type="PROSITE" id="PS51767">
    <property type="entry name" value="PEPTIDASE_A1"/>
    <property type="match status" value="1"/>
</dbReference>
<dbReference type="GO" id="GO:0004190">
    <property type="term" value="F:aspartic-type endopeptidase activity"/>
    <property type="evidence" value="ECO:0007669"/>
    <property type="project" value="InterPro"/>
</dbReference>
<dbReference type="EMBL" id="BROQ01000140">
    <property type="protein sequence ID" value="GKZ26288.1"/>
    <property type="molecule type" value="Genomic_DNA"/>
</dbReference>
<dbReference type="Gene3D" id="2.40.70.10">
    <property type="entry name" value="Acid Proteases"/>
    <property type="match status" value="2"/>
</dbReference>
<evidence type="ECO:0000313" key="5">
    <source>
        <dbReference type="EMBL" id="GKZ26288.1"/>
    </source>
</evidence>
<organism evidence="5 6">
    <name type="scientific">Aspergillus brasiliensis</name>
    <dbReference type="NCBI Taxonomy" id="319629"/>
    <lineage>
        <taxon>Eukaryota</taxon>
        <taxon>Fungi</taxon>
        <taxon>Dikarya</taxon>
        <taxon>Ascomycota</taxon>
        <taxon>Pezizomycotina</taxon>
        <taxon>Eurotiomycetes</taxon>
        <taxon>Eurotiomycetidae</taxon>
        <taxon>Eurotiales</taxon>
        <taxon>Aspergillaceae</taxon>
        <taxon>Aspergillus</taxon>
        <taxon>Aspergillus subgen. Circumdati</taxon>
    </lineage>
</organism>
<dbReference type="Pfam" id="PF00026">
    <property type="entry name" value="Asp"/>
    <property type="match status" value="1"/>
</dbReference>
<dbReference type="GO" id="GO:0000324">
    <property type="term" value="C:fungal-type vacuole"/>
    <property type="evidence" value="ECO:0007669"/>
    <property type="project" value="TreeGrafter"/>
</dbReference>
<protein>
    <recommendedName>
        <fullName evidence="4">Peptidase A1 domain-containing protein</fullName>
    </recommendedName>
</protein>